<accession>A0ABT9KY58</accession>
<dbReference type="SMART" id="SM00478">
    <property type="entry name" value="ENDO3c"/>
    <property type="match status" value="1"/>
</dbReference>
<dbReference type="SUPFAM" id="SSF48150">
    <property type="entry name" value="DNA-glycosylase"/>
    <property type="match status" value="1"/>
</dbReference>
<comment type="catalytic activity">
    <reaction evidence="1">
        <text>Hydrolysis of alkylated DNA, releasing 3-methyladenine, 3-methylguanine, 7-methylguanine and 7-methyladenine.</text>
        <dbReference type="EC" id="3.2.2.21"/>
    </reaction>
</comment>
<dbReference type="InterPro" id="IPR011257">
    <property type="entry name" value="DNA_glycosylase"/>
</dbReference>
<name>A0ABT9KY58_9ACTN</name>
<protein>
    <recommendedName>
        <fullName evidence="2">DNA-3-methyladenine glycosylase II</fullName>
        <ecNumber evidence="2">3.2.2.21</ecNumber>
    </recommendedName>
</protein>
<feature type="compositionally biased region" description="Low complexity" evidence="5">
    <location>
        <begin position="230"/>
        <end position="246"/>
    </location>
</feature>
<dbReference type="Proteomes" id="UP001234880">
    <property type="component" value="Unassembled WGS sequence"/>
</dbReference>
<dbReference type="EC" id="3.2.2.21" evidence="2"/>
<dbReference type="InterPro" id="IPR051912">
    <property type="entry name" value="Alkylbase_DNA_Glycosylase/TA"/>
</dbReference>
<dbReference type="Gene3D" id="1.10.340.30">
    <property type="entry name" value="Hypothetical protein, domain 2"/>
    <property type="match status" value="1"/>
</dbReference>
<evidence type="ECO:0000256" key="3">
    <source>
        <dbReference type="ARBA" id="ARBA00022763"/>
    </source>
</evidence>
<feature type="compositionally biased region" description="Low complexity" evidence="5">
    <location>
        <begin position="253"/>
        <end position="263"/>
    </location>
</feature>
<proteinExistence type="predicted"/>
<feature type="compositionally biased region" description="Gly residues" evidence="5">
    <location>
        <begin position="94"/>
        <end position="142"/>
    </location>
</feature>
<dbReference type="EMBL" id="JAURUE010000002">
    <property type="protein sequence ID" value="MDP9613070.1"/>
    <property type="molecule type" value="Genomic_DNA"/>
</dbReference>
<evidence type="ECO:0000256" key="4">
    <source>
        <dbReference type="ARBA" id="ARBA00023204"/>
    </source>
</evidence>
<dbReference type="Gene3D" id="1.10.1670.40">
    <property type="match status" value="1"/>
</dbReference>
<evidence type="ECO:0000256" key="2">
    <source>
        <dbReference type="ARBA" id="ARBA00012000"/>
    </source>
</evidence>
<organism evidence="7 8">
    <name type="scientific">Streptomyces demainii</name>
    <dbReference type="NCBI Taxonomy" id="588122"/>
    <lineage>
        <taxon>Bacteria</taxon>
        <taxon>Bacillati</taxon>
        <taxon>Actinomycetota</taxon>
        <taxon>Actinomycetes</taxon>
        <taxon>Kitasatosporales</taxon>
        <taxon>Streptomycetaceae</taxon>
        <taxon>Streptomyces</taxon>
    </lineage>
</organism>
<feature type="region of interest" description="Disordered" evidence="5">
    <location>
        <begin position="76"/>
        <end position="147"/>
    </location>
</feature>
<feature type="region of interest" description="Disordered" evidence="5">
    <location>
        <begin position="168"/>
        <end position="299"/>
    </location>
</feature>
<feature type="compositionally biased region" description="Gly residues" evidence="5">
    <location>
        <begin position="198"/>
        <end position="208"/>
    </location>
</feature>
<dbReference type="RefSeq" id="WP_370595113.1">
    <property type="nucleotide sequence ID" value="NZ_JAURUE010000002.1"/>
</dbReference>
<keyword evidence="4" id="KW-0234">DNA repair</keyword>
<evidence type="ECO:0000256" key="1">
    <source>
        <dbReference type="ARBA" id="ARBA00000086"/>
    </source>
</evidence>
<gene>
    <name evidence="7" type="ORF">JOF35_005408</name>
</gene>
<dbReference type="InterPro" id="IPR003265">
    <property type="entry name" value="HhH-GPD_domain"/>
</dbReference>
<evidence type="ECO:0000259" key="6">
    <source>
        <dbReference type="SMART" id="SM00478"/>
    </source>
</evidence>
<evidence type="ECO:0000313" key="7">
    <source>
        <dbReference type="EMBL" id="MDP9613070.1"/>
    </source>
</evidence>
<feature type="compositionally biased region" description="Low complexity" evidence="5">
    <location>
        <begin position="77"/>
        <end position="93"/>
    </location>
</feature>
<dbReference type="PANTHER" id="PTHR43003">
    <property type="entry name" value="DNA-3-METHYLADENINE GLYCOSYLASE"/>
    <property type="match status" value="1"/>
</dbReference>
<evidence type="ECO:0000313" key="8">
    <source>
        <dbReference type="Proteomes" id="UP001234880"/>
    </source>
</evidence>
<sequence length="527" mass="52646">MTAVVLTPSGPFSLAASARFLEGFTPASYRGSADEVLRLAFPADDCHSTVAVAVRQEAAADGGVGRVRAEFTVYSGAPTDSSDWSDSPTAPTSGGSGGGGYGGPGEGGGYGGPGHAYGEPGGASGYGAPGRPGGSSRGGSYGEPGAYGTSGRLGGGCGGPGHAYGEPGGASGYGAPDRPGGSSRDGSHGEPSAPGTSGRLGGGYGEPGAYGEAGHADATGTGRSGGTNWTSQTSASGASGTSGASGMYDAHDAGAGATRPGEAGAAGTGPGEARRGGSRSGEPGLGDGWSDGPEPDALDPSAAVRAQLARILSLDVDGSGFPGLAAADPVVAGLMADYPGLRPVCFHSPYEAAAWAVIGHRVRMTQASAVKARLAERYGRRVQIAGRTLYAFPTPPVLRTITRAPGLTEVKIERLHALAEAADDGLLDAARLRAMPVDDALAALRALPGIGPFSAELILIRGAGHPDVFPRHEPRLHAAMADAYGLGATDSRDPRRLAGIADRWKPYRSWVALLLRARAERIGHCPS</sequence>
<feature type="domain" description="HhH-GPD" evidence="6">
    <location>
        <begin position="358"/>
        <end position="520"/>
    </location>
</feature>
<dbReference type="PANTHER" id="PTHR43003:SF13">
    <property type="entry name" value="DNA-3-METHYLADENINE GLYCOSYLASE 2"/>
    <property type="match status" value="1"/>
</dbReference>
<keyword evidence="8" id="KW-1185">Reference proteome</keyword>
<evidence type="ECO:0000256" key="5">
    <source>
        <dbReference type="SAM" id="MobiDB-lite"/>
    </source>
</evidence>
<keyword evidence="3" id="KW-0227">DNA damage</keyword>
<comment type="caution">
    <text evidence="7">The sequence shown here is derived from an EMBL/GenBank/DDBJ whole genome shotgun (WGS) entry which is preliminary data.</text>
</comment>
<reference evidence="7 8" key="1">
    <citation type="submission" date="2023-07" db="EMBL/GenBank/DDBJ databases">
        <title>Sequencing the genomes of 1000 actinobacteria strains.</title>
        <authorList>
            <person name="Klenk H.-P."/>
        </authorList>
    </citation>
    <scope>NUCLEOTIDE SEQUENCE [LARGE SCALE GENOMIC DNA]</scope>
    <source>
        <strain evidence="7 8">DSM 41600</strain>
    </source>
</reference>